<dbReference type="KEGG" id="lali:LA20249_02520"/>
<dbReference type="InterPro" id="IPR037873">
    <property type="entry name" value="BamE-like"/>
</dbReference>
<dbReference type="Gene3D" id="3.30.1450.10">
    <property type="match status" value="2"/>
</dbReference>
<reference evidence="3 4" key="1">
    <citation type="submission" date="2016-12" db="EMBL/GenBank/DDBJ databases">
        <title>The whole genome sequencing and assembly of Lactobacillus alimentarius DSM 20249T strain.</title>
        <authorList>
            <person name="Lee Y.-J."/>
            <person name="Yi H."/>
            <person name="Bahn Y.-S."/>
            <person name="Kim J.F."/>
            <person name="Lee D.-W."/>
        </authorList>
    </citation>
    <scope>NUCLEOTIDE SEQUENCE [LARGE SCALE GENOMIC DNA]</scope>
    <source>
        <strain evidence="3 4">DSM 20249</strain>
    </source>
</reference>
<keyword evidence="4" id="KW-1185">Reference proteome</keyword>
<keyword evidence="2" id="KW-1133">Transmembrane helix</keyword>
<dbReference type="EMBL" id="CP018867">
    <property type="protein sequence ID" value="AUI72758.1"/>
    <property type="molecule type" value="Genomic_DNA"/>
</dbReference>
<protein>
    <recommendedName>
        <fullName evidence="5">DUF3862 domain-containing protein</fullName>
    </recommendedName>
</protein>
<evidence type="ECO:0000256" key="1">
    <source>
        <dbReference type="ARBA" id="ARBA00022729"/>
    </source>
</evidence>
<dbReference type="Proteomes" id="UP000234653">
    <property type="component" value="Chromosome"/>
</dbReference>
<sequence length="222" mass="24755">MHHLKPIRKPFYQKWWFWLIIVILIIGGLIGGLTGYYYNPGNETAKTTQSSKKKPEKKKTTKKVTGITLKQYNGTYISEKDGMSLNDLIKFFGKPTTSTTSKVDGVQTKIETWTKIANGNKNSKLIIHFYNDHAVTKALIGLKVSRSKKISLAQYQQIKTGQTTENIIKKLGKPNDYSESSVNGMQMKVLKYTSGLNGDEGATLSVNIANDKVSSKSQTGLK</sequence>
<keyword evidence="1" id="KW-0732">Signal</keyword>
<dbReference type="AlphaFoldDB" id="A0A2K9HK64"/>
<evidence type="ECO:0000256" key="2">
    <source>
        <dbReference type="SAM" id="Phobius"/>
    </source>
</evidence>
<accession>A0A2K9HK64</accession>
<dbReference type="STRING" id="1423720.FC67_GL001781"/>
<keyword evidence="2" id="KW-0812">Transmembrane</keyword>
<evidence type="ECO:0008006" key="5">
    <source>
        <dbReference type="Google" id="ProtNLM"/>
    </source>
</evidence>
<keyword evidence="2" id="KW-0472">Membrane</keyword>
<dbReference type="Pfam" id="PF12978">
    <property type="entry name" value="DUF3862"/>
    <property type="match status" value="1"/>
</dbReference>
<name>A0A2K9HK64_9LACO</name>
<proteinExistence type="predicted"/>
<feature type="transmembrane region" description="Helical" evidence="2">
    <location>
        <begin position="15"/>
        <end position="38"/>
    </location>
</feature>
<organism evidence="3 4">
    <name type="scientific">Companilactobacillus alimentarius DSM 20249</name>
    <dbReference type="NCBI Taxonomy" id="1423720"/>
    <lineage>
        <taxon>Bacteria</taxon>
        <taxon>Bacillati</taxon>
        <taxon>Bacillota</taxon>
        <taxon>Bacilli</taxon>
        <taxon>Lactobacillales</taxon>
        <taxon>Lactobacillaceae</taxon>
        <taxon>Companilactobacillus</taxon>
    </lineage>
</organism>
<dbReference type="InterPro" id="IPR024418">
    <property type="entry name" value="DUF3862"/>
</dbReference>
<evidence type="ECO:0000313" key="3">
    <source>
        <dbReference type="EMBL" id="AUI72758.1"/>
    </source>
</evidence>
<evidence type="ECO:0000313" key="4">
    <source>
        <dbReference type="Proteomes" id="UP000234653"/>
    </source>
</evidence>
<gene>
    <name evidence="3" type="ORF">LA20249_02520</name>
</gene>